<organism evidence="1">
    <name type="scientific">viral metagenome</name>
    <dbReference type="NCBI Taxonomy" id="1070528"/>
    <lineage>
        <taxon>unclassified sequences</taxon>
        <taxon>metagenomes</taxon>
        <taxon>organismal metagenomes</taxon>
    </lineage>
</organism>
<protein>
    <submittedName>
        <fullName evidence="1">Uncharacterized protein</fullName>
    </submittedName>
</protein>
<name>A0A6C0AKR2_9ZZZZ</name>
<sequence>MNKFNTPTHDGRNHIWGCPPLSENYMKKTFEKCTQCNGHLRVRINPNGTIETYGNDTTQYGGTFCSSSCAIYYIQKQKKIENNNMK</sequence>
<evidence type="ECO:0000313" key="1">
    <source>
        <dbReference type="EMBL" id="QHS80394.1"/>
    </source>
</evidence>
<dbReference type="AlphaFoldDB" id="A0A6C0AKR2"/>
<proteinExistence type="predicted"/>
<reference evidence="1" key="1">
    <citation type="journal article" date="2020" name="Nature">
        <title>Giant virus diversity and host interactions through global metagenomics.</title>
        <authorList>
            <person name="Schulz F."/>
            <person name="Roux S."/>
            <person name="Paez-Espino D."/>
            <person name="Jungbluth S."/>
            <person name="Walsh D.A."/>
            <person name="Denef V.J."/>
            <person name="McMahon K.D."/>
            <person name="Konstantinidis K.T."/>
            <person name="Eloe-Fadrosh E.A."/>
            <person name="Kyrpides N.C."/>
            <person name="Woyke T."/>
        </authorList>
    </citation>
    <scope>NUCLEOTIDE SEQUENCE</scope>
    <source>
        <strain evidence="1">GVMAG-S-1039698-54</strain>
    </source>
</reference>
<dbReference type="EMBL" id="MN740678">
    <property type="protein sequence ID" value="QHS80394.1"/>
    <property type="molecule type" value="Genomic_DNA"/>
</dbReference>
<accession>A0A6C0AKR2</accession>